<dbReference type="EMBL" id="PP986815">
    <property type="protein sequence ID" value="XDI97831.1"/>
    <property type="molecule type" value="Genomic_DNA"/>
</dbReference>
<evidence type="ECO:0000313" key="1">
    <source>
        <dbReference type="EMBL" id="XDI97831.1"/>
    </source>
</evidence>
<sequence length="113" mass="12220">MKLSIDSLKKAGAFSGDLVKRTVSWSQNGEDFEVEVFIRPLSYKAVEDVKAGEATSAKRIADHIRNEDGTAVFTVEDITGEADPERGPLGLSLSSALMMVINEVTFGGKKKKS</sequence>
<dbReference type="Pfam" id="PF16459">
    <property type="entry name" value="Phage_TAC_13"/>
    <property type="match status" value="1"/>
</dbReference>
<name>A0AB39BZA9_9CAUD</name>
<dbReference type="InterPro" id="IPR024410">
    <property type="entry name" value="Phage_TAC_12"/>
</dbReference>
<accession>A0AB39BZA9</accession>
<proteinExistence type="predicted"/>
<reference evidence="1" key="1">
    <citation type="submission" date="2024-06" db="EMBL/GenBank/DDBJ databases">
        <authorList>
            <person name="Agudelo-Romero P."/>
            <person name="Caparros-Martin J.A."/>
            <person name="Sharma A."/>
            <person name="Saladie M."/>
            <person name="Stick S.M."/>
            <person name="O'Gara F."/>
        </authorList>
    </citation>
    <scope>NUCLEOTIDE SEQUENCE</scope>
    <source>
        <strain evidence="1">VContig1</strain>
    </source>
</reference>
<organism evidence="1">
    <name type="scientific">Pakpunavirus sp</name>
    <dbReference type="NCBI Taxonomy" id="2833053"/>
    <lineage>
        <taxon>Viruses</taxon>
        <taxon>Duplodnaviria</taxon>
        <taxon>Heunggongvirae</taxon>
        <taxon>Uroviricota</taxon>
        <taxon>Caudoviricetes</taxon>
        <taxon>Vandenendeviridae</taxon>
        <taxon>Skurskavirinae</taxon>
        <taxon>Pakpunavirus</taxon>
    </lineage>
</organism>
<protein>
    <submittedName>
        <fullName evidence="1">Tail assembly chaperone</fullName>
    </submittedName>
</protein>